<accession>A0ABP8TUY9</accession>
<sequence length="194" mass="20142">MTATSWSLLEQAHTALRASTAELGDADWAAKTPCEQWNVAQVLRHAAGDQRAYAAAITGDGGPEENPFDPSVDAPGDPKDLLESAVGVSARAFATVPTDAQAVPTPLPQGPMTAEFAVGAAALDAAVHAWDIAVATGRPSPLPAELAERLLPVATAIAEPLRGFAYAPALDPRPADDATAALLRHLGRDPEWTR</sequence>
<dbReference type="NCBIfam" id="TIGR03083">
    <property type="entry name" value="maleylpyruvate isomerase family mycothiol-dependent enzyme"/>
    <property type="match status" value="1"/>
</dbReference>
<dbReference type="EMBL" id="BAABHJ010000026">
    <property type="protein sequence ID" value="GAA4614268.1"/>
    <property type="molecule type" value="Genomic_DNA"/>
</dbReference>
<dbReference type="InterPro" id="IPR024344">
    <property type="entry name" value="MDMPI_metal-binding"/>
</dbReference>
<feature type="domain" description="Mycothiol-dependent maleylpyruvate isomerase metal-binding" evidence="1">
    <location>
        <begin position="9"/>
        <end position="133"/>
    </location>
</feature>
<comment type="caution">
    <text evidence="2">The sequence shown here is derived from an EMBL/GenBank/DDBJ whole genome shotgun (WGS) entry which is preliminary data.</text>
</comment>
<dbReference type="Pfam" id="PF11716">
    <property type="entry name" value="MDMPI_N"/>
    <property type="match status" value="1"/>
</dbReference>
<keyword evidence="3" id="KW-1185">Reference proteome</keyword>
<dbReference type="SUPFAM" id="SSF109854">
    <property type="entry name" value="DinB/YfiT-like putative metalloenzymes"/>
    <property type="match status" value="1"/>
</dbReference>
<gene>
    <name evidence="2" type="ORF">GCM10023195_62180</name>
</gene>
<dbReference type="NCBIfam" id="TIGR03086">
    <property type="entry name" value="TIGR03086 family metal-binding protein"/>
    <property type="match status" value="1"/>
</dbReference>
<dbReference type="Gene3D" id="1.20.120.450">
    <property type="entry name" value="dinb family like domain"/>
    <property type="match status" value="1"/>
</dbReference>
<dbReference type="InterPro" id="IPR034660">
    <property type="entry name" value="DinB/YfiT-like"/>
</dbReference>
<dbReference type="RefSeq" id="WP_345362564.1">
    <property type="nucleotide sequence ID" value="NZ_BAABHJ010000026.1"/>
</dbReference>
<proteinExistence type="predicted"/>
<reference evidence="3" key="1">
    <citation type="journal article" date="2019" name="Int. J. Syst. Evol. Microbiol.">
        <title>The Global Catalogue of Microorganisms (GCM) 10K type strain sequencing project: providing services to taxonomists for standard genome sequencing and annotation.</title>
        <authorList>
            <consortium name="The Broad Institute Genomics Platform"/>
            <consortium name="The Broad Institute Genome Sequencing Center for Infectious Disease"/>
            <person name="Wu L."/>
            <person name="Ma J."/>
        </authorList>
    </citation>
    <scope>NUCLEOTIDE SEQUENCE [LARGE SCALE GENOMIC DNA]</scope>
    <source>
        <strain evidence="3">JCM 17938</strain>
    </source>
</reference>
<dbReference type="Proteomes" id="UP001500212">
    <property type="component" value="Unassembled WGS sequence"/>
</dbReference>
<evidence type="ECO:0000313" key="3">
    <source>
        <dbReference type="Proteomes" id="UP001500212"/>
    </source>
</evidence>
<evidence type="ECO:0000259" key="1">
    <source>
        <dbReference type="Pfam" id="PF11716"/>
    </source>
</evidence>
<protein>
    <recommendedName>
        <fullName evidence="1">Mycothiol-dependent maleylpyruvate isomerase metal-binding domain-containing protein</fullName>
    </recommendedName>
</protein>
<name>A0ABP8TUY9_9ACTN</name>
<dbReference type="InterPro" id="IPR017517">
    <property type="entry name" value="Maleyloyr_isom"/>
</dbReference>
<evidence type="ECO:0000313" key="2">
    <source>
        <dbReference type="EMBL" id="GAA4614268.1"/>
    </source>
</evidence>
<dbReference type="InterPro" id="IPR017520">
    <property type="entry name" value="CHP03086"/>
</dbReference>
<organism evidence="2 3">
    <name type="scientific">Actinoallomurus liliacearum</name>
    <dbReference type="NCBI Taxonomy" id="1080073"/>
    <lineage>
        <taxon>Bacteria</taxon>
        <taxon>Bacillati</taxon>
        <taxon>Actinomycetota</taxon>
        <taxon>Actinomycetes</taxon>
        <taxon>Streptosporangiales</taxon>
        <taxon>Thermomonosporaceae</taxon>
        <taxon>Actinoallomurus</taxon>
    </lineage>
</organism>